<evidence type="ECO:0000256" key="1">
    <source>
        <dbReference type="SAM" id="Phobius"/>
    </source>
</evidence>
<protein>
    <submittedName>
        <fullName evidence="3">Thiol-disulfide isomerase or thioredoxin</fullName>
    </submittedName>
</protein>
<evidence type="ECO:0000313" key="4">
    <source>
        <dbReference type="Proteomes" id="UP000243887"/>
    </source>
</evidence>
<gene>
    <name evidence="3" type="ORF">SAMN04487893_1038</name>
</gene>
<dbReference type="EMBL" id="FORU01000003">
    <property type="protein sequence ID" value="SFJ05805.1"/>
    <property type="molecule type" value="Genomic_DNA"/>
</dbReference>
<feature type="transmembrane region" description="Helical" evidence="1">
    <location>
        <begin position="12"/>
        <end position="30"/>
    </location>
</feature>
<dbReference type="GO" id="GO:0016209">
    <property type="term" value="F:antioxidant activity"/>
    <property type="evidence" value="ECO:0007669"/>
    <property type="project" value="InterPro"/>
</dbReference>
<keyword evidence="1" id="KW-0812">Transmembrane</keyword>
<dbReference type="InterPro" id="IPR013766">
    <property type="entry name" value="Thioredoxin_domain"/>
</dbReference>
<dbReference type="InterPro" id="IPR000866">
    <property type="entry name" value="AhpC/TSA"/>
</dbReference>
<organism evidence="3 4">
    <name type="scientific">Myroides guanonis</name>
    <dbReference type="NCBI Taxonomy" id="1150112"/>
    <lineage>
        <taxon>Bacteria</taxon>
        <taxon>Pseudomonadati</taxon>
        <taxon>Bacteroidota</taxon>
        <taxon>Flavobacteriia</taxon>
        <taxon>Flavobacteriales</taxon>
        <taxon>Flavobacteriaceae</taxon>
        <taxon>Myroides</taxon>
    </lineage>
</organism>
<dbReference type="PANTHER" id="PTHR42852">
    <property type="entry name" value="THIOL:DISULFIDE INTERCHANGE PROTEIN DSBE"/>
    <property type="match status" value="1"/>
</dbReference>
<dbReference type="Pfam" id="PF00578">
    <property type="entry name" value="AhpC-TSA"/>
    <property type="match status" value="1"/>
</dbReference>
<proteinExistence type="predicted"/>
<dbReference type="CDD" id="cd02966">
    <property type="entry name" value="TlpA_like_family"/>
    <property type="match status" value="1"/>
</dbReference>
<keyword evidence="4" id="KW-1185">Reference proteome</keyword>
<accession>A0A1I3N9J9</accession>
<dbReference type="InterPro" id="IPR050553">
    <property type="entry name" value="Thioredoxin_ResA/DsbE_sf"/>
</dbReference>
<dbReference type="PROSITE" id="PS51352">
    <property type="entry name" value="THIOREDOXIN_2"/>
    <property type="match status" value="1"/>
</dbReference>
<dbReference type="InterPro" id="IPR036249">
    <property type="entry name" value="Thioredoxin-like_sf"/>
</dbReference>
<keyword evidence="1" id="KW-1133">Transmembrane helix</keyword>
<dbReference type="SUPFAM" id="SSF52833">
    <property type="entry name" value="Thioredoxin-like"/>
    <property type="match status" value="1"/>
</dbReference>
<dbReference type="Gene3D" id="3.40.30.10">
    <property type="entry name" value="Glutaredoxin"/>
    <property type="match status" value="1"/>
</dbReference>
<dbReference type="GO" id="GO:0016491">
    <property type="term" value="F:oxidoreductase activity"/>
    <property type="evidence" value="ECO:0007669"/>
    <property type="project" value="InterPro"/>
</dbReference>
<evidence type="ECO:0000313" key="3">
    <source>
        <dbReference type="EMBL" id="SFJ05805.1"/>
    </source>
</evidence>
<dbReference type="PANTHER" id="PTHR42852:SF17">
    <property type="entry name" value="THIOREDOXIN-LIKE PROTEIN HI_1115"/>
    <property type="match status" value="1"/>
</dbReference>
<evidence type="ECO:0000259" key="2">
    <source>
        <dbReference type="PROSITE" id="PS51352"/>
    </source>
</evidence>
<dbReference type="OrthoDB" id="9815205at2"/>
<dbReference type="STRING" id="1150112.SAMN04487893_1038"/>
<dbReference type="GO" id="GO:0016853">
    <property type="term" value="F:isomerase activity"/>
    <property type="evidence" value="ECO:0007669"/>
    <property type="project" value="UniProtKB-KW"/>
</dbReference>
<feature type="domain" description="Thioredoxin" evidence="2">
    <location>
        <begin position="41"/>
        <end position="189"/>
    </location>
</feature>
<dbReference type="Proteomes" id="UP000243887">
    <property type="component" value="Unassembled WGS sequence"/>
</dbReference>
<dbReference type="AlphaFoldDB" id="A0A1I3N9J9"/>
<sequence length="192" mass="21826">MKEEKSKKKGWVSNIIFVAILGVMFFTPLGTELKIWVNRLFAFSPSVEAVSNQESISGAHWFLKNENGEEVLFEDLEGKVILVNFWATWCPPCIAEKPSFQKLYDDYKDKVVFLFVTSESEDKVKAFKLKHGYTLPIYYPVSAPPEAMQSNSIPASFVIDKKGTIVVKKFRAADWNSSSFRTILDSLIEVNP</sequence>
<keyword evidence="3" id="KW-0413">Isomerase</keyword>
<name>A0A1I3N9J9_9FLAO</name>
<keyword evidence="1" id="KW-0472">Membrane</keyword>
<reference evidence="4" key="1">
    <citation type="submission" date="2016-10" db="EMBL/GenBank/DDBJ databases">
        <authorList>
            <person name="Varghese N."/>
            <person name="Submissions S."/>
        </authorList>
    </citation>
    <scope>NUCLEOTIDE SEQUENCE [LARGE SCALE GENOMIC DNA]</scope>
    <source>
        <strain evidence="4">DSM 26542</strain>
    </source>
</reference>
<dbReference type="RefSeq" id="WP_090678108.1">
    <property type="nucleotide sequence ID" value="NZ_FORU01000003.1"/>
</dbReference>